<proteinExistence type="predicted"/>
<keyword evidence="1" id="KW-0472">Membrane</keyword>
<dbReference type="Proteomes" id="UP000231246">
    <property type="component" value="Unassembled WGS sequence"/>
</dbReference>
<dbReference type="AlphaFoldDB" id="A0A2H0BWN9"/>
<comment type="caution">
    <text evidence="2">The sequence shown here is derived from an EMBL/GenBank/DDBJ whole genome shotgun (WGS) entry which is preliminary data.</text>
</comment>
<evidence type="ECO:0000313" key="3">
    <source>
        <dbReference type="Proteomes" id="UP000231246"/>
    </source>
</evidence>
<protein>
    <submittedName>
        <fullName evidence="2">Uncharacterized protein</fullName>
    </submittedName>
</protein>
<gene>
    <name evidence="2" type="ORF">COW99_01225</name>
</gene>
<keyword evidence="1" id="KW-0812">Transmembrane</keyword>
<feature type="transmembrane region" description="Helical" evidence="1">
    <location>
        <begin position="6"/>
        <end position="26"/>
    </location>
</feature>
<evidence type="ECO:0000256" key="1">
    <source>
        <dbReference type="SAM" id="Phobius"/>
    </source>
</evidence>
<organism evidence="2 3">
    <name type="scientific">Candidatus Roizmanbacteria bacterium CG22_combo_CG10-13_8_21_14_all_38_20</name>
    <dbReference type="NCBI Taxonomy" id="1974862"/>
    <lineage>
        <taxon>Bacteria</taxon>
        <taxon>Candidatus Roizmaniibacteriota</taxon>
    </lineage>
</organism>
<accession>A0A2H0BWN9</accession>
<reference evidence="2 3" key="1">
    <citation type="submission" date="2017-09" db="EMBL/GenBank/DDBJ databases">
        <title>Depth-based differentiation of microbial function through sediment-hosted aquifers and enrichment of novel symbionts in the deep terrestrial subsurface.</title>
        <authorList>
            <person name="Probst A.J."/>
            <person name="Ladd B."/>
            <person name="Jarett J.K."/>
            <person name="Geller-Mcgrath D.E."/>
            <person name="Sieber C.M."/>
            <person name="Emerson J.B."/>
            <person name="Anantharaman K."/>
            <person name="Thomas B.C."/>
            <person name="Malmstrom R."/>
            <person name="Stieglmeier M."/>
            <person name="Klingl A."/>
            <person name="Woyke T."/>
            <person name="Ryan C.M."/>
            <person name="Banfield J.F."/>
        </authorList>
    </citation>
    <scope>NUCLEOTIDE SEQUENCE [LARGE SCALE GENOMIC DNA]</scope>
    <source>
        <strain evidence="2">CG22_combo_CG10-13_8_21_14_all_38_20</strain>
    </source>
</reference>
<evidence type="ECO:0000313" key="2">
    <source>
        <dbReference type="EMBL" id="PIP62004.1"/>
    </source>
</evidence>
<sequence length="61" mass="7020">MSQREWLLLAVFTFISISGWITYEVYHSLSTSSIDSVDESIMQPLNPELDKDTVIKLLDEN</sequence>
<keyword evidence="1" id="KW-1133">Transmembrane helix</keyword>
<name>A0A2H0BWN9_9BACT</name>
<dbReference type="EMBL" id="PCTA01000009">
    <property type="protein sequence ID" value="PIP62004.1"/>
    <property type="molecule type" value="Genomic_DNA"/>
</dbReference>